<dbReference type="PANTHER" id="PTHR43046:SF14">
    <property type="entry name" value="MUTT_NUDIX FAMILY PROTEIN"/>
    <property type="match status" value="1"/>
</dbReference>
<dbReference type="PRINTS" id="PR00502">
    <property type="entry name" value="NUDIXFAMILY"/>
</dbReference>
<evidence type="ECO:0000313" key="5">
    <source>
        <dbReference type="Proteomes" id="UP000510886"/>
    </source>
</evidence>
<dbReference type="Proteomes" id="UP000510886">
    <property type="component" value="Chromosome"/>
</dbReference>
<dbReference type="InterPro" id="IPR020476">
    <property type="entry name" value="Nudix_hydrolase"/>
</dbReference>
<evidence type="ECO:0000259" key="3">
    <source>
        <dbReference type="PROSITE" id="PS51462"/>
    </source>
</evidence>
<accession>A0A7H9EME6</accession>
<protein>
    <submittedName>
        <fullName evidence="4">NUDIX domain-containing protein</fullName>
    </submittedName>
</protein>
<dbReference type="RefSeq" id="WP_180849756.1">
    <property type="nucleotide sequence ID" value="NZ_CP047418.1"/>
</dbReference>
<sequence length="152" mass="17302">MADRTEPVILTNMCMVQKDGKVLVLDRTDPAWPGLTFPGGHVEPGEPVNMSVVREIKEETGLKITPPRLCGLKQFNDAQNRRYIVFCYIAKVQSGKLRESVEGRLTWMTLEELKQRPLAEGFAGMLNIFCDEELTEYFVRYGADGERQEALY</sequence>
<name>A0A7H9EME6_9LACO</name>
<keyword evidence="2" id="KW-0378">Hydrolase</keyword>
<dbReference type="InterPro" id="IPR000086">
    <property type="entry name" value="NUDIX_hydrolase_dom"/>
</dbReference>
<dbReference type="AlphaFoldDB" id="A0A7H9EME6"/>
<dbReference type="CDD" id="cd18875">
    <property type="entry name" value="NUDIX_Hydrolase"/>
    <property type="match status" value="1"/>
</dbReference>
<dbReference type="Pfam" id="PF00293">
    <property type="entry name" value="NUDIX"/>
    <property type="match status" value="1"/>
</dbReference>
<dbReference type="PANTHER" id="PTHR43046">
    <property type="entry name" value="GDP-MANNOSE MANNOSYL HYDROLASE"/>
    <property type="match status" value="1"/>
</dbReference>
<evidence type="ECO:0000256" key="1">
    <source>
        <dbReference type="ARBA" id="ARBA00001946"/>
    </source>
</evidence>
<dbReference type="PROSITE" id="PS51462">
    <property type="entry name" value="NUDIX"/>
    <property type="match status" value="1"/>
</dbReference>
<dbReference type="SUPFAM" id="SSF55811">
    <property type="entry name" value="Nudix"/>
    <property type="match status" value="1"/>
</dbReference>
<dbReference type="KEGG" id="lsw:GTO87_09070"/>
<dbReference type="InterPro" id="IPR015797">
    <property type="entry name" value="NUDIX_hydrolase-like_dom_sf"/>
</dbReference>
<evidence type="ECO:0000313" key="4">
    <source>
        <dbReference type="EMBL" id="QLL78864.1"/>
    </source>
</evidence>
<dbReference type="EMBL" id="CP047418">
    <property type="protein sequence ID" value="QLL78864.1"/>
    <property type="molecule type" value="Genomic_DNA"/>
</dbReference>
<dbReference type="Gene3D" id="3.90.79.10">
    <property type="entry name" value="Nucleoside Triphosphate Pyrophosphohydrolase"/>
    <property type="match status" value="1"/>
</dbReference>
<reference evidence="4 5" key="1">
    <citation type="submission" date="2020-01" db="EMBL/GenBank/DDBJ databases">
        <title>Complete and circular genome sequences of six lactobacillus isolates from horses.</title>
        <authorList>
            <person name="Hassan H.M."/>
        </authorList>
    </citation>
    <scope>NUCLEOTIDE SEQUENCE [LARGE SCALE GENOMIC DNA]</scope>
    <source>
        <strain evidence="4 5">1A</strain>
    </source>
</reference>
<evidence type="ECO:0000256" key="2">
    <source>
        <dbReference type="ARBA" id="ARBA00022801"/>
    </source>
</evidence>
<gene>
    <name evidence="4" type="ORF">GTO87_09070</name>
</gene>
<feature type="domain" description="Nudix hydrolase" evidence="3">
    <location>
        <begin position="1"/>
        <end position="130"/>
    </location>
</feature>
<proteinExistence type="predicted"/>
<dbReference type="GO" id="GO:0016787">
    <property type="term" value="F:hydrolase activity"/>
    <property type="evidence" value="ECO:0007669"/>
    <property type="project" value="UniProtKB-KW"/>
</dbReference>
<organism evidence="4 5">
    <name type="scientific">Ligilactobacillus saerimneri</name>
    <dbReference type="NCBI Taxonomy" id="228229"/>
    <lineage>
        <taxon>Bacteria</taxon>
        <taxon>Bacillati</taxon>
        <taxon>Bacillota</taxon>
        <taxon>Bacilli</taxon>
        <taxon>Lactobacillales</taxon>
        <taxon>Lactobacillaceae</taxon>
        <taxon>Ligilactobacillus</taxon>
    </lineage>
</organism>
<comment type="cofactor">
    <cofactor evidence="1">
        <name>Mg(2+)</name>
        <dbReference type="ChEBI" id="CHEBI:18420"/>
    </cofactor>
</comment>